<keyword evidence="1" id="KW-0378">Hydrolase</keyword>
<feature type="domain" description="Nudix hydrolase" evidence="2">
    <location>
        <begin position="50"/>
        <end position="184"/>
    </location>
</feature>
<evidence type="ECO:0000259" key="2">
    <source>
        <dbReference type="PROSITE" id="PS51462"/>
    </source>
</evidence>
<keyword evidence="4" id="KW-1185">Reference proteome</keyword>
<dbReference type="RefSeq" id="WP_006460660.1">
    <property type="nucleotide sequence ID" value="NZ_CP007030.1"/>
</dbReference>
<dbReference type="PANTHER" id="PTHR21340">
    <property type="entry name" value="DIADENOSINE 5,5-P1,P4-TETRAPHOSPHATE PYROPHOSPHOHYDROLASE MUTT"/>
    <property type="match status" value="1"/>
</dbReference>
<dbReference type="GO" id="GO:0004081">
    <property type="term" value="F:bis(5'-nucleosyl)-tetraphosphatase (asymmetrical) activity"/>
    <property type="evidence" value="ECO:0007669"/>
    <property type="project" value="TreeGrafter"/>
</dbReference>
<evidence type="ECO:0000256" key="1">
    <source>
        <dbReference type="ARBA" id="ARBA00022801"/>
    </source>
</evidence>
<dbReference type="Pfam" id="PF00293">
    <property type="entry name" value="NUDIX"/>
    <property type="match status" value="1"/>
</dbReference>
<organism evidence="3 4">
    <name type="scientific">Thiomicrospira aerophila AL3</name>
    <dbReference type="NCBI Taxonomy" id="717772"/>
    <lineage>
        <taxon>Bacteria</taxon>
        <taxon>Pseudomonadati</taxon>
        <taxon>Pseudomonadota</taxon>
        <taxon>Gammaproteobacteria</taxon>
        <taxon>Thiotrichales</taxon>
        <taxon>Piscirickettsiaceae</taxon>
        <taxon>Thiomicrospira</taxon>
    </lineage>
</organism>
<accession>W0DXJ2</accession>
<evidence type="ECO:0000313" key="3">
    <source>
        <dbReference type="EMBL" id="AHF01684.1"/>
    </source>
</evidence>
<dbReference type="STRING" id="717772.THIAE_07870"/>
<dbReference type="AlphaFoldDB" id="W0DXJ2"/>
<dbReference type="Gene3D" id="3.90.79.10">
    <property type="entry name" value="Nucleoside Triphosphate Pyrophosphohydrolase"/>
    <property type="match status" value="1"/>
</dbReference>
<reference evidence="3 4" key="1">
    <citation type="submission" date="2013-12" db="EMBL/GenBank/DDBJ databases">
        <authorList>
            <consortium name="DOE Joint Genome Institute"/>
            <person name="Kappler U."/>
            <person name="Huntemann M."/>
            <person name="Han J."/>
            <person name="Chen A."/>
            <person name="Kyrpides N."/>
            <person name="Mavromatis K."/>
            <person name="Markowitz V."/>
            <person name="Palaniappan K."/>
            <person name="Ivanova N."/>
            <person name="Schaumberg A."/>
            <person name="Pati A."/>
            <person name="Liolios K."/>
            <person name="Nordberg H.P."/>
            <person name="Cantor M.N."/>
            <person name="Hua S.X."/>
            <person name="Woyke T."/>
        </authorList>
    </citation>
    <scope>NUCLEOTIDE SEQUENCE [LARGE SCALE GENOMIC DNA]</scope>
    <source>
        <strain evidence="4">AL2</strain>
    </source>
</reference>
<dbReference type="Proteomes" id="UP000005380">
    <property type="component" value="Chromosome"/>
</dbReference>
<dbReference type="OrthoDB" id="9806150at2"/>
<proteinExistence type="predicted"/>
<dbReference type="HOGENOM" id="CLU_062658_4_0_6"/>
<dbReference type="SUPFAM" id="SSF55811">
    <property type="entry name" value="Nudix"/>
    <property type="match status" value="1"/>
</dbReference>
<evidence type="ECO:0000313" key="4">
    <source>
        <dbReference type="Proteomes" id="UP000005380"/>
    </source>
</evidence>
<dbReference type="EMBL" id="CP007030">
    <property type="protein sequence ID" value="AHF01684.1"/>
    <property type="molecule type" value="Genomic_DNA"/>
</dbReference>
<dbReference type="GO" id="GO:0006167">
    <property type="term" value="P:AMP biosynthetic process"/>
    <property type="evidence" value="ECO:0007669"/>
    <property type="project" value="TreeGrafter"/>
</dbReference>
<dbReference type="PANTHER" id="PTHR21340:SF0">
    <property type="entry name" value="BIS(5'-NUCLEOSYL)-TETRAPHOSPHATASE [ASYMMETRICAL]"/>
    <property type="match status" value="1"/>
</dbReference>
<dbReference type="InParanoid" id="W0DXJ2"/>
<dbReference type="KEGG" id="tao:THIAE_07870"/>
<dbReference type="PROSITE" id="PS51462">
    <property type="entry name" value="NUDIX"/>
    <property type="match status" value="1"/>
</dbReference>
<dbReference type="GO" id="GO:0006754">
    <property type="term" value="P:ATP biosynthetic process"/>
    <property type="evidence" value="ECO:0007669"/>
    <property type="project" value="TreeGrafter"/>
</dbReference>
<name>W0DXJ2_9GAMM</name>
<dbReference type="FunCoup" id="W0DXJ2">
    <property type="interactions" value="234"/>
</dbReference>
<dbReference type="NCBIfam" id="NF008736">
    <property type="entry name" value="PRK11762.1"/>
    <property type="match status" value="1"/>
</dbReference>
<protein>
    <submittedName>
        <fullName evidence="3">ADP-ribose diphosphatase</fullName>
    </submittedName>
</protein>
<dbReference type="InterPro" id="IPR015797">
    <property type="entry name" value="NUDIX_hydrolase-like_dom_sf"/>
</dbReference>
<gene>
    <name evidence="3" type="ORF">THIAE_07870</name>
</gene>
<dbReference type="InterPro" id="IPR051325">
    <property type="entry name" value="Nudix_hydrolase_domain"/>
</dbReference>
<dbReference type="InterPro" id="IPR000086">
    <property type="entry name" value="NUDIX_hydrolase_dom"/>
</dbReference>
<sequence length="193" mass="21289">MKANPDLPSVLPLQGPQILATQPLLKTRLFNIEQQSLCFSNGVTADYERLVSQSAGAVLVVPIVSDALVLIREWSAGVGRYELGFPKGKIDPGESWQDASVRECQEEIGFRPSRLHLLDKVSLAASYMDHHTHLVLAQDLQVDISDAGDEPEPLQTLHWPLARWPELLAQAEFSEGRAYAALFLTLTHLGKIA</sequence>
<dbReference type="eggNOG" id="COG0494">
    <property type="taxonomic scope" value="Bacteria"/>
</dbReference>